<evidence type="ECO:0000313" key="1">
    <source>
        <dbReference type="EMBL" id="KZT65337.1"/>
    </source>
</evidence>
<evidence type="ECO:0000313" key="2">
    <source>
        <dbReference type="Proteomes" id="UP000076727"/>
    </source>
</evidence>
<name>A0A165M814_9APHY</name>
<reference evidence="1 2" key="1">
    <citation type="journal article" date="2016" name="Mol. Biol. Evol.">
        <title>Comparative Genomics of Early-Diverging Mushroom-Forming Fungi Provides Insights into the Origins of Lignocellulose Decay Capabilities.</title>
        <authorList>
            <person name="Nagy L.G."/>
            <person name="Riley R."/>
            <person name="Tritt A."/>
            <person name="Adam C."/>
            <person name="Daum C."/>
            <person name="Floudas D."/>
            <person name="Sun H."/>
            <person name="Yadav J.S."/>
            <person name="Pangilinan J."/>
            <person name="Larsson K.H."/>
            <person name="Matsuura K."/>
            <person name="Barry K."/>
            <person name="Labutti K."/>
            <person name="Kuo R."/>
            <person name="Ohm R.A."/>
            <person name="Bhattacharya S.S."/>
            <person name="Shirouzu T."/>
            <person name="Yoshinaga Y."/>
            <person name="Martin F.M."/>
            <person name="Grigoriev I.V."/>
            <person name="Hibbett D.S."/>
        </authorList>
    </citation>
    <scope>NUCLEOTIDE SEQUENCE [LARGE SCALE GENOMIC DNA]</scope>
    <source>
        <strain evidence="1 2">L-15889</strain>
    </source>
</reference>
<dbReference type="AlphaFoldDB" id="A0A165M814"/>
<dbReference type="EMBL" id="KV429107">
    <property type="protein sequence ID" value="KZT65337.1"/>
    <property type="molecule type" value="Genomic_DNA"/>
</dbReference>
<dbReference type="Proteomes" id="UP000076727">
    <property type="component" value="Unassembled WGS sequence"/>
</dbReference>
<proteinExistence type="predicted"/>
<keyword evidence="2" id="KW-1185">Reference proteome</keyword>
<protein>
    <submittedName>
        <fullName evidence="1">Uncharacterized protein</fullName>
    </submittedName>
</protein>
<sequence length="111" mass="12225">MQFLAPLLSRWHGVFRPLHLLTNPLEALFASRLEPSPSNPCKYPLYTKMSISELKCSGSGCDPDDKYPWVCYITNLVLGVGASLCSITLQVALRLCSKLSIHVLVSCTVSL</sequence>
<gene>
    <name evidence="1" type="ORF">DAEQUDRAFT_529481</name>
</gene>
<accession>A0A165M814</accession>
<organism evidence="1 2">
    <name type="scientific">Daedalea quercina L-15889</name>
    <dbReference type="NCBI Taxonomy" id="1314783"/>
    <lineage>
        <taxon>Eukaryota</taxon>
        <taxon>Fungi</taxon>
        <taxon>Dikarya</taxon>
        <taxon>Basidiomycota</taxon>
        <taxon>Agaricomycotina</taxon>
        <taxon>Agaricomycetes</taxon>
        <taxon>Polyporales</taxon>
        <taxon>Fomitopsis</taxon>
    </lineage>
</organism>